<dbReference type="EMBL" id="SPHZ02000009">
    <property type="protein sequence ID" value="KAF0900899.1"/>
    <property type="molecule type" value="Genomic_DNA"/>
</dbReference>
<reference evidence="2 3" key="1">
    <citation type="submission" date="2019-11" db="EMBL/GenBank/DDBJ databases">
        <title>Whole genome sequence of Oryza granulata.</title>
        <authorList>
            <person name="Li W."/>
        </authorList>
    </citation>
    <scope>NUCLEOTIDE SEQUENCE [LARGE SCALE GENOMIC DNA]</scope>
    <source>
        <strain evidence="3">cv. Menghai</strain>
        <tissue evidence="2">Leaf</tissue>
    </source>
</reference>
<comment type="caution">
    <text evidence="2">The sequence shown here is derived from an EMBL/GenBank/DDBJ whole genome shotgun (WGS) entry which is preliminary data.</text>
</comment>
<dbReference type="AlphaFoldDB" id="A0A6G1CL83"/>
<sequence>MPYELNSHATEVVLADIGIEDGNSPSLPTFGEILQKMKSSDDNENKDNDDDNDYDEVEDIDDGDKEGDEDAAGSKDGDGDEGEDGSKHGDDDDDDNEDGVQGKGTTQDANAAKDRDEKLVESEKNKDGGEDVAPGRQPEEENREDYSDDTNKEGVPDAEKVEDHVQAEMAIHVILADNKDKLKKIALLE</sequence>
<feature type="compositionally biased region" description="Basic and acidic residues" evidence="1">
    <location>
        <begin position="149"/>
        <end position="163"/>
    </location>
</feature>
<evidence type="ECO:0000256" key="1">
    <source>
        <dbReference type="SAM" id="MobiDB-lite"/>
    </source>
</evidence>
<protein>
    <submittedName>
        <fullName evidence="2">Uncharacterized protein</fullName>
    </submittedName>
</protein>
<evidence type="ECO:0000313" key="3">
    <source>
        <dbReference type="Proteomes" id="UP000479710"/>
    </source>
</evidence>
<accession>A0A6G1CL83</accession>
<gene>
    <name evidence="2" type="ORF">E2562_036717</name>
</gene>
<feature type="compositionally biased region" description="Acidic residues" evidence="1">
    <location>
        <begin position="47"/>
        <end position="71"/>
    </location>
</feature>
<feature type="compositionally biased region" description="Basic and acidic residues" evidence="1">
    <location>
        <begin position="111"/>
        <end position="129"/>
    </location>
</feature>
<dbReference type="Proteomes" id="UP000479710">
    <property type="component" value="Unassembled WGS sequence"/>
</dbReference>
<organism evidence="2 3">
    <name type="scientific">Oryza meyeriana var. granulata</name>
    <dbReference type="NCBI Taxonomy" id="110450"/>
    <lineage>
        <taxon>Eukaryota</taxon>
        <taxon>Viridiplantae</taxon>
        <taxon>Streptophyta</taxon>
        <taxon>Embryophyta</taxon>
        <taxon>Tracheophyta</taxon>
        <taxon>Spermatophyta</taxon>
        <taxon>Magnoliopsida</taxon>
        <taxon>Liliopsida</taxon>
        <taxon>Poales</taxon>
        <taxon>Poaceae</taxon>
        <taxon>BOP clade</taxon>
        <taxon>Oryzoideae</taxon>
        <taxon>Oryzeae</taxon>
        <taxon>Oryzinae</taxon>
        <taxon>Oryza</taxon>
        <taxon>Oryza meyeriana</taxon>
    </lineage>
</organism>
<keyword evidence="3" id="KW-1185">Reference proteome</keyword>
<name>A0A6G1CL83_9ORYZ</name>
<feature type="region of interest" description="Disordered" evidence="1">
    <location>
        <begin position="18"/>
        <end position="163"/>
    </location>
</feature>
<evidence type="ECO:0000313" key="2">
    <source>
        <dbReference type="EMBL" id="KAF0900899.1"/>
    </source>
</evidence>
<proteinExistence type="predicted"/>